<name>A0A918KCB6_9PROT</name>
<proteinExistence type="predicted"/>
<evidence type="ECO:0000313" key="3">
    <source>
        <dbReference type="Proteomes" id="UP000600865"/>
    </source>
</evidence>
<evidence type="ECO:0000256" key="1">
    <source>
        <dbReference type="SAM" id="SignalP"/>
    </source>
</evidence>
<feature type="signal peptide" evidence="1">
    <location>
        <begin position="1"/>
        <end position="23"/>
    </location>
</feature>
<evidence type="ECO:0008006" key="4">
    <source>
        <dbReference type="Google" id="ProtNLM"/>
    </source>
</evidence>
<keyword evidence="1" id="KW-0732">Signal</keyword>
<accession>A0A918KCB6</accession>
<dbReference type="AlphaFoldDB" id="A0A918KCB6"/>
<comment type="caution">
    <text evidence="2">The sequence shown here is derived from an EMBL/GenBank/DDBJ whole genome shotgun (WGS) entry which is preliminary data.</text>
</comment>
<dbReference type="RefSeq" id="WP_189580813.1">
    <property type="nucleotide sequence ID" value="NZ_BMYV01000001.1"/>
</dbReference>
<gene>
    <name evidence="2" type="ORF">GCM10011309_04680</name>
</gene>
<protein>
    <recommendedName>
        <fullName evidence="4">DUF1570 domain-containing protein</fullName>
    </recommendedName>
</protein>
<dbReference type="EMBL" id="BMYV01000001">
    <property type="protein sequence ID" value="GGX58429.1"/>
    <property type="molecule type" value="Genomic_DNA"/>
</dbReference>
<dbReference type="Proteomes" id="UP000600865">
    <property type="component" value="Unassembled WGS sequence"/>
</dbReference>
<reference evidence="2 3" key="1">
    <citation type="journal article" date="2014" name="Int. J. Syst. Evol. Microbiol.">
        <title>Complete genome sequence of Corynebacterium casei LMG S-19264T (=DSM 44701T), isolated from a smear-ripened cheese.</title>
        <authorList>
            <consortium name="US DOE Joint Genome Institute (JGI-PGF)"/>
            <person name="Walter F."/>
            <person name="Albersmeier A."/>
            <person name="Kalinowski J."/>
            <person name="Ruckert C."/>
        </authorList>
    </citation>
    <scope>NUCLEOTIDE SEQUENCE [LARGE SCALE GENOMIC DNA]</scope>
    <source>
        <strain evidence="2 3">KCTC 23968</strain>
    </source>
</reference>
<feature type="chain" id="PRO_5037066006" description="DUF1570 domain-containing protein" evidence="1">
    <location>
        <begin position="24"/>
        <end position="508"/>
    </location>
</feature>
<keyword evidence="3" id="KW-1185">Reference proteome</keyword>
<evidence type="ECO:0000313" key="2">
    <source>
        <dbReference type="EMBL" id="GGX58429.1"/>
    </source>
</evidence>
<sequence>MKSGYIATLLLISALLFPALASADDIQVTSENVIFVGDVSEENGKRLVRNLEIYRNTIISLVGLKGKPDDKPLRVYGTKNGKTITQFTGQRGIAGVYTEGLKGPVFVTITKGGFKKDNWATQVALHEYSHHVLRGMSRDNYPRWYSEGFANYLSTFKVEGDIITIGAPNVSHGRALKENRWMSPEVIFGSIHNYPRTNRFDQFYGQSWLYVHYMQNTPELGRKLPVYLDNLEKGQKPIPAFESAYGMTIQDFHKAARDYWGENAFPVMQFKASPSLLNPEITVKVLSDDQALLAYADGQRNFMNKDTAKSLLKKYAKLSEPLQATKEVRLGQGHSAMALDDFDAAEGYVSAALEQSPEDVDVLSLLADVHYHRLAKAAGDDTAKGAIRKFAGEHDPMPVITRFEDVLKIDPNDNTSVTHLVTLYGRSDAPLSETGKKAAEVMAQSYLTPTNVGGHLDLANIYIQSIDSSKACGFYQIARARVSTYNDAKVNDDTARVKAFARAHPQCG</sequence>
<dbReference type="InterPro" id="IPR011990">
    <property type="entry name" value="TPR-like_helical_dom_sf"/>
</dbReference>
<organism evidence="2 3">
    <name type="scientific">Litorimonas cladophorae</name>
    <dbReference type="NCBI Taxonomy" id="1220491"/>
    <lineage>
        <taxon>Bacteria</taxon>
        <taxon>Pseudomonadati</taxon>
        <taxon>Pseudomonadota</taxon>
        <taxon>Alphaproteobacteria</taxon>
        <taxon>Maricaulales</taxon>
        <taxon>Robiginitomaculaceae</taxon>
    </lineage>
</organism>
<dbReference type="Gene3D" id="1.25.40.10">
    <property type="entry name" value="Tetratricopeptide repeat domain"/>
    <property type="match status" value="1"/>
</dbReference>